<dbReference type="AlphaFoldDB" id="A0A1H3H879"/>
<proteinExistence type="predicted"/>
<dbReference type="RefSeq" id="WP_092572121.1">
    <property type="nucleotide sequence ID" value="NZ_BMXH01000012.1"/>
</dbReference>
<sequence>MSRTLVIIGLAIVAIGLLWPWLSKLPLGHLPGDIIIKRENVAFYFPITTMILISILLSLILWLFNR</sequence>
<keyword evidence="1" id="KW-0472">Membrane</keyword>
<accession>A0A1H3H879</accession>
<feature type="transmembrane region" description="Helical" evidence="1">
    <location>
        <begin position="5"/>
        <end position="22"/>
    </location>
</feature>
<evidence type="ECO:0000256" key="1">
    <source>
        <dbReference type="SAM" id="Phobius"/>
    </source>
</evidence>
<keyword evidence="3" id="KW-1185">Reference proteome</keyword>
<name>A0A1H3H879_9GAMM</name>
<reference evidence="2 3" key="1">
    <citation type="submission" date="2016-10" db="EMBL/GenBank/DDBJ databases">
        <authorList>
            <person name="de Groot N.N."/>
        </authorList>
    </citation>
    <scope>NUCLEOTIDE SEQUENCE [LARGE SCALE GENOMIC DNA]</scope>
    <source>
        <strain evidence="2 3">DSM 19219</strain>
    </source>
</reference>
<dbReference type="PANTHER" id="PTHR36443">
    <property type="entry name" value="BSR5223 PROTEIN"/>
    <property type="match status" value="1"/>
</dbReference>
<evidence type="ECO:0000313" key="2">
    <source>
        <dbReference type="EMBL" id="SDY10984.1"/>
    </source>
</evidence>
<dbReference type="EMBL" id="FNNI01000011">
    <property type="protein sequence ID" value="SDY10984.1"/>
    <property type="molecule type" value="Genomic_DNA"/>
</dbReference>
<gene>
    <name evidence="2" type="ORF">SAMN05443545_11129</name>
</gene>
<feature type="transmembrane region" description="Helical" evidence="1">
    <location>
        <begin position="42"/>
        <end position="64"/>
    </location>
</feature>
<keyword evidence="1" id="KW-1133">Transmembrane helix</keyword>
<protein>
    <recommendedName>
        <fullName evidence="4">DUF2905 domain-containing protein</fullName>
    </recommendedName>
</protein>
<keyword evidence="1" id="KW-0812">Transmembrane</keyword>
<dbReference type="OrthoDB" id="9811610at2"/>
<evidence type="ECO:0008006" key="4">
    <source>
        <dbReference type="Google" id="ProtNLM"/>
    </source>
</evidence>
<organism evidence="2 3">
    <name type="scientific">Aidingimonas halophila</name>
    <dbReference type="NCBI Taxonomy" id="574349"/>
    <lineage>
        <taxon>Bacteria</taxon>
        <taxon>Pseudomonadati</taxon>
        <taxon>Pseudomonadota</taxon>
        <taxon>Gammaproteobacteria</taxon>
        <taxon>Oceanospirillales</taxon>
        <taxon>Halomonadaceae</taxon>
        <taxon>Aidingimonas</taxon>
    </lineage>
</organism>
<evidence type="ECO:0000313" key="3">
    <source>
        <dbReference type="Proteomes" id="UP000198500"/>
    </source>
</evidence>
<dbReference type="Pfam" id="PF11146">
    <property type="entry name" value="DUF2905"/>
    <property type="match status" value="1"/>
</dbReference>
<dbReference type="STRING" id="574349.SAMN05443545_11129"/>
<dbReference type="InterPro" id="IPR021320">
    <property type="entry name" value="DUF2905"/>
</dbReference>
<dbReference type="PANTHER" id="PTHR36443:SF1">
    <property type="entry name" value="BSR5223 PROTEIN"/>
    <property type="match status" value="1"/>
</dbReference>
<dbReference type="Proteomes" id="UP000198500">
    <property type="component" value="Unassembled WGS sequence"/>
</dbReference>